<dbReference type="Proteomes" id="UP000000365">
    <property type="component" value="Chromosome"/>
</dbReference>
<dbReference type="GeneID" id="4795190"/>
<reference evidence="2 3" key="1">
    <citation type="journal article" date="2009" name="Stand. Genomic Sci.">
        <title>Complete genome sequence of Methanocorpusculum labreanum type strain Z.</title>
        <authorList>
            <person name="Anderson I.J."/>
            <person name="Sieprawska-Lupa M."/>
            <person name="Goltsman E."/>
            <person name="Lapidus A."/>
            <person name="Copeland A."/>
            <person name="Glavina Del Rio T."/>
            <person name="Tice H."/>
            <person name="Dalin E."/>
            <person name="Barry K."/>
            <person name="Pitluck S."/>
            <person name="Hauser L."/>
            <person name="Land M."/>
            <person name="Lucas S."/>
            <person name="Richardson P."/>
            <person name="Whitman W.B."/>
            <person name="Kyrpides N.C."/>
        </authorList>
    </citation>
    <scope>NUCLEOTIDE SEQUENCE [LARGE SCALE GENOMIC DNA]</scope>
    <source>
        <strain evidence="3">ATCC 43576 / DSM 4855 / Z</strain>
    </source>
</reference>
<accession>A2SQY7</accession>
<evidence type="ECO:0000313" key="2">
    <source>
        <dbReference type="EMBL" id="ABN06743.1"/>
    </source>
</evidence>
<feature type="transmembrane region" description="Helical" evidence="1">
    <location>
        <begin position="28"/>
        <end position="49"/>
    </location>
</feature>
<feature type="transmembrane region" description="Helical" evidence="1">
    <location>
        <begin position="61"/>
        <end position="79"/>
    </location>
</feature>
<dbReference type="RefSeq" id="WP_011832944.1">
    <property type="nucleotide sequence ID" value="NC_008942.1"/>
</dbReference>
<keyword evidence="1" id="KW-1133">Transmembrane helix</keyword>
<gene>
    <name evidence="2" type="ordered locus">Mlab_0569</name>
</gene>
<keyword evidence="3" id="KW-1185">Reference proteome</keyword>
<dbReference type="AlphaFoldDB" id="A2SQY7"/>
<protein>
    <submittedName>
        <fullName evidence="2">Uncharacterized protein</fullName>
    </submittedName>
</protein>
<proteinExistence type="predicted"/>
<organism evidence="2 3">
    <name type="scientific">Methanocorpusculum labreanum (strain ATCC 43576 / DSM 4855 / Z)</name>
    <dbReference type="NCBI Taxonomy" id="410358"/>
    <lineage>
        <taxon>Archaea</taxon>
        <taxon>Methanobacteriati</taxon>
        <taxon>Methanobacteriota</taxon>
        <taxon>Stenosarchaea group</taxon>
        <taxon>Methanomicrobia</taxon>
        <taxon>Methanomicrobiales</taxon>
        <taxon>Methanocorpusculaceae</taxon>
        <taxon>Methanocorpusculum</taxon>
    </lineage>
</organism>
<sequence>MNYIPLTAAAGAAFYIILMLIESALHPVVLPAALVGSLLLGALASLFVWKSDHAKHTGEMVLIWVMIFCFIIYGILRFWGVL</sequence>
<dbReference type="HOGENOM" id="CLU_189631_0_0_2"/>
<name>A2SQY7_METLZ</name>
<dbReference type="eggNOG" id="arCOG06928">
    <property type="taxonomic scope" value="Archaea"/>
</dbReference>
<evidence type="ECO:0000256" key="1">
    <source>
        <dbReference type="SAM" id="Phobius"/>
    </source>
</evidence>
<feature type="transmembrane region" description="Helical" evidence="1">
    <location>
        <begin position="6"/>
        <end position="21"/>
    </location>
</feature>
<evidence type="ECO:0000313" key="3">
    <source>
        <dbReference type="Proteomes" id="UP000000365"/>
    </source>
</evidence>
<dbReference type="KEGG" id="mla:Mlab_0569"/>
<dbReference type="STRING" id="410358.Mlab_0569"/>
<dbReference type="OrthoDB" id="380055at2157"/>
<keyword evidence="1" id="KW-0472">Membrane</keyword>
<dbReference type="EMBL" id="CP000559">
    <property type="protein sequence ID" value="ABN06743.1"/>
    <property type="molecule type" value="Genomic_DNA"/>
</dbReference>
<keyword evidence="1" id="KW-0812">Transmembrane</keyword>